<keyword evidence="2" id="KW-1133">Transmembrane helix</keyword>
<evidence type="ECO:0000259" key="3">
    <source>
        <dbReference type="Pfam" id="PF01757"/>
    </source>
</evidence>
<protein>
    <recommendedName>
        <fullName evidence="3">Acyltransferase 3 domain-containing protein</fullName>
    </recommendedName>
</protein>
<feature type="transmembrane region" description="Helical" evidence="2">
    <location>
        <begin position="384"/>
        <end position="405"/>
    </location>
</feature>
<gene>
    <name evidence="4" type="ORF">Vbra_21127</name>
</gene>
<feature type="transmembrane region" description="Helical" evidence="2">
    <location>
        <begin position="273"/>
        <end position="292"/>
    </location>
</feature>
<dbReference type="GO" id="GO:0016747">
    <property type="term" value="F:acyltransferase activity, transferring groups other than amino-acyl groups"/>
    <property type="evidence" value="ECO:0007669"/>
    <property type="project" value="InterPro"/>
</dbReference>
<dbReference type="STRING" id="1169540.A0A0G4EZ35"/>
<dbReference type="PANTHER" id="PTHR37312">
    <property type="entry name" value="MEMBRANE-BOUND ACYLTRANSFERASE YKRP-RELATED"/>
    <property type="match status" value="1"/>
</dbReference>
<feature type="domain" description="Acyltransferase 3" evidence="3">
    <location>
        <begin position="63"/>
        <end position="405"/>
    </location>
</feature>
<proteinExistence type="predicted"/>
<dbReference type="EMBL" id="CDMY01000352">
    <property type="protein sequence ID" value="CEM04458.1"/>
    <property type="molecule type" value="Genomic_DNA"/>
</dbReference>
<organism evidence="4 5">
    <name type="scientific">Vitrella brassicaformis (strain CCMP3155)</name>
    <dbReference type="NCBI Taxonomy" id="1169540"/>
    <lineage>
        <taxon>Eukaryota</taxon>
        <taxon>Sar</taxon>
        <taxon>Alveolata</taxon>
        <taxon>Colpodellida</taxon>
        <taxon>Vitrellaceae</taxon>
        <taxon>Vitrella</taxon>
    </lineage>
</organism>
<dbReference type="InterPro" id="IPR002656">
    <property type="entry name" value="Acyl_transf_3_dom"/>
</dbReference>
<evidence type="ECO:0000313" key="5">
    <source>
        <dbReference type="Proteomes" id="UP000041254"/>
    </source>
</evidence>
<sequence>MEHAAEVSANQQQSNSHVVWVEVDNSAASTDNKTEPEAQKVSPPGGAGEGMKTSSPQRSPRDPYWDNAKIYLVINVCVGHFLEIYMPHGKFPNVVVRILYVYAAGYIMPSFCMISGYFSNRTPKDEYTTFKQSNSLLRGLFVPYVIFQVIYSLMYHFLYEKPDQKLPAFGPQVQSNYVWQPFISLWFLMSLITWRLVGPHYMRVVKYPLITSIVIGLLAGYSNATRFLSLQRSLAYFPFFVFGWLMKDSEPLFTHVRRKCYTESGILPSKHGFMAIGFCALMLVPMVFYGLYAPGYWDCPIWFGDPYWSEIGECNFPQWYAFVVRLFWYAFDFPLSIAVLLALPPFRIPHVSDKWGPRTMLPYIAHPLFIIAFQQAGYYQIEGLSVSAMVAISFFLGVAVAILLMTDYPFAFWLRYVVDPPFLSWFLLKRDENDTHAARRKARRTGRPAESDGA</sequence>
<accession>A0A0G4EZ35</accession>
<dbReference type="Proteomes" id="UP000041254">
    <property type="component" value="Unassembled WGS sequence"/>
</dbReference>
<dbReference type="OMA" id="GHFIEAY"/>
<dbReference type="VEuPathDB" id="CryptoDB:Vbra_21127"/>
<dbReference type="OrthoDB" id="10624573at2759"/>
<dbReference type="Pfam" id="PF01757">
    <property type="entry name" value="Acyl_transf_3"/>
    <property type="match status" value="1"/>
</dbReference>
<dbReference type="AlphaFoldDB" id="A0A0G4EZ35"/>
<feature type="transmembrane region" description="Helical" evidence="2">
    <location>
        <begin position="98"/>
        <end position="118"/>
    </location>
</feature>
<feature type="region of interest" description="Disordered" evidence="1">
    <location>
        <begin position="1"/>
        <end position="61"/>
    </location>
</feature>
<feature type="transmembrane region" description="Helical" evidence="2">
    <location>
        <begin position="139"/>
        <end position="158"/>
    </location>
</feature>
<keyword evidence="2" id="KW-0812">Transmembrane</keyword>
<evidence type="ECO:0000313" key="4">
    <source>
        <dbReference type="EMBL" id="CEM04458.1"/>
    </source>
</evidence>
<name>A0A0G4EZ35_VITBC</name>
<dbReference type="InParanoid" id="A0A0G4EZ35"/>
<feature type="transmembrane region" description="Helical" evidence="2">
    <location>
        <begin position="178"/>
        <end position="197"/>
    </location>
</feature>
<feature type="transmembrane region" description="Helical" evidence="2">
    <location>
        <begin position="360"/>
        <end position="378"/>
    </location>
</feature>
<dbReference type="InterPro" id="IPR052734">
    <property type="entry name" value="Nod_factor_acetyltransferase"/>
</dbReference>
<dbReference type="PANTHER" id="PTHR37312:SF1">
    <property type="entry name" value="MEMBRANE-BOUND ACYLTRANSFERASE YKRP-RELATED"/>
    <property type="match status" value="1"/>
</dbReference>
<reference evidence="4 5" key="1">
    <citation type="submission" date="2014-11" db="EMBL/GenBank/DDBJ databases">
        <authorList>
            <person name="Zhu J."/>
            <person name="Qi W."/>
            <person name="Song R."/>
        </authorList>
    </citation>
    <scope>NUCLEOTIDE SEQUENCE [LARGE SCALE GENOMIC DNA]</scope>
</reference>
<evidence type="ECO:0000256" key="2">
    <source>
        <dbReference type="SAM" id="Phobius"/>
    </source>
</evidence>
<feature type="transmembrane region" description="Helical" evidence="2">
    <location>
        <begin position="326"/>
        <end position="348"/>
    </location>
</feature>
<evidence type="ECO:0000256" key="1">
    <source>
        <dbReference type="SAM" id="MobiDB-lite"/>
    </source>
</evidence>
<feature type="transmembrane region" description="Helical" evidence="2">
    <location>
        <begin position="68"/>
        <end position="86"/>
    </location>
</feature>
<feature type="compositionally biased region" description="Polar residues" evidence="1">
    <location>
        <begin position="8"/>
        <end position="17"/>
    </location>
</feature>
<keyword evidence="5" id="KW-1185">Reference proteome</keyword>
<keyword evidence="2" id="KW-0472">Membrane</keyword>
<feature type="transmembrane region" description="Helical" evidence="2">
    <location>
        <begin position="204"/>
        <end position="222"/>
    </location>
</feature>